<geneLocation type="plasmid" evidence="2 3">
    <name>pAt1</name>
</geneLocation>
<proteinExistence type="predicted"/>
<dbReference type="Pfam" id="PF11672">
    <property type="entry name" value="DUF3268"/>
    <property type="match status" value="1"/>
</dbReference>
<feature type="compositionally biased region" description="Basic residues" evidence="1">
    <location>
        <begin position="23"/>
        <end position="40"/>
    </location>
</feature>
<dbReference type="InterPro" id="IPR021686">
    <property type="entry name" value="DUF3268"/>
</dbReference>
<organism evidence="2 3">
    <name type="scientific">Allochromatium tepidum</name>
    <dbReference type="NCBI Taxonomy" id="553982"/>
    <lineage>
        <taxon>Bacteria</taxon>
        <taxon>Pseudomonadati</taxon>
        <taxon>Pseudomonadota</taxon>
        <taxon>Gammaproteobacteria</taxon>
        <taxon>Chromatiales</taxon>
        <taxon>Chromatiaceae</taxon>
        <taxon>Allochromatium</taxon>
    </lineage>
</organism>
<evidence type="ECO:0000313" key="2">
    <source>
        <dbReference type="EMBL" id="BCU08492.1"/>
    </source>
</evidence>
<keyword evidence="2" id="KW-0614">Plasmid</keyword>
<dbReference type="Proteomes" id="UP000680679">
    <property type="component" value="Plasmid pAt1"/>
</dbReference>
<feature type="region of interest" description="Disordered" evidence="1">
    <location>
        <begin position="1"/>
        <end position="40"/>
    </location>
</feature>
<reference evidence="2 3" key="1">
    <citation type="submission" date="2021-04" db="EMBL/GenBank/DDBJ databases">
        <title>Complete genome sequencing of Allochromatium tepidum strain NZ.</title>
        <authorList>
            <person name="Tsukatani Y."/>
            <person name="Mori H."/>
        </authorList>
    </citation>
    <scope>NUCLEOTIDE SEQUENCE [LARGE SCALE GENOMIC DNA]</scope>
    <source>
        <strain evidence="2 3">NZ</strain>
        <plasmid evidence="2 3">pAt1</plasmid>
    </source>
</reference>
<sequence length="198" mass="22862">MIASVAKKKQRRRNQVAYEAAQHKRAERKRARAERKAQRRKMKGQRVLCPHCGEQAQLVDGSLIYPFRPDLHERHFYLCAPCNAWVGCHPGTTKPLGVPADAETRQARIQAHDVFDPIWKTGRLTRTEAYAWLAAELRIDREQCHISMFGTELCRQAVRVCERYWAQQKVTTRSGRSTFLTRHVPPQAPRRSLGSMFA</sequence>
<evidence type="ECO:0000313" key="3">
    <source>
        <dbReference type="Proteomes" id="UP000680679"/>
    </source>
</evidence>
<name>A0ABN6GG32_9GAMM</name>
<evidence type="ECO:0000256" key="1">
    <source>
        <dbReference type="SAM" id="MobiDB-lite"/>
    </source>
</evidence>
<keyword evidence="3" id="KW-1185">Reference proteome</keyword>
<dbReference type="EMBL" id="AP024564">
    <property type="protein sequence ID" value="BCU08492.1"/>
    <property type="molecule type" value="Genomic_DNA"/>
</dbReference>
<accession>A0ABN6GG32</accession>
<gene>
    <name evidence="2" type="ORF">Atep_31690</name>
</gene>
<feature type="compositionally biased region" description="Basic residues" evidence="1">
    <location>
        <begin position="1"/>
        <end position="14"/>
    </location>
</feature>
<protein>
    <submittedName>
        <fullName evidence="2">Uncharacterized protein</fullName>
    </submittedName>
</protein>
<dbReference type="RefSeq" id="WP_236786860.1">
    <property type="nucleotide sequence ID" value="NZ_AP024564.1"/>
</dbReference>